<dbReference type="FunFam" id="3.80.10.10:FF:001347">
    <property type="entry name" value="LRR receptor-like serine/threonine-protein kinase GSO2"/>
    <property type="match status" value="1"/>
</dbReference>
<evidence type="ECO:0000256" key="12">
    <source>
        <dbReference type="SAM" id="Phobius"/>
    </source>
</evidence>
<feature type="transmembrane region" description="Helical" evidence="12">
    <location>
        <begin position="527"/>
        <end position="549"/>
    </location>
</feature>
<evidence type="ECO:0000256" key="4">
    <source>
        <dbReference type="ARBA" id="ARBA00022614"/>
    </source>
</evidence>
<keyword evidence="3" id="KW-1003">Cell membrane</keyword>
<dbReference type="PROSITE" id="PS51450">
    <property type="entry name" value="LRR"/>
    <property type="match status" value="2"/>
</dbReference>
<evidence type="ECO:0000256" key="6">
    <source>
        <dbReference type="ARBA" id="ARBA00022729"/>
    </source>
</evidence>
<evidence type="ECO:0000256" key="7">
    <source>
        <dbReference type="ARBA" id="ARBA00022737"/>
    </source>
</evidence>
<dbReference type="InterPro" id="IPR001611">
    <property type="entry name" value="Leu-rich_rpt"/>
</dbReference>
<evidence type="ECO:0000256" key="3">
    <source>
        <dbReference type="ARBA" id="ARBA00022475"/>
    </source>
</evidence>
<evidence type="ECO:0000256" key="8">
    <source>
        <dbReference type="ARBA" id="ARBA00022989"/>
    </source>
</evidence>
<dbReference type="PANTHER" id="PTHR48063">
    <property type="entry name" value="LRR RECEPTOR-LIKE KINASE"/>
    <property type="match status" value="1"/>
</dbReference>
<gene>
    <name evidence="13" type="primary">LOC107404684</name>
</gene>
<evidence type="ECO:0000256" key="9">
    <source>
        <dbReference type="ARBA" id="ARBA00023136"/>
    </source>
</evidence>
<keyword evidence="9 12" id="KW-0472">Membrane</keyword>
<keyword evidence="6" id="KW-0732">Signal</keyword>
<organism evidence="13">
    <name type="scientific">Ziziphus jujuba</name>
    <name type="common">Chinese jujube</name>
    <name type="synonym">Ziziphus sativa</name>
    <dbReference type="NCBI Taxonomy" id="326968"/>
    <lineage>
        <taxon>Eukaryota</taxon>
        <taxon>Viridiplantae</taxon>
        <taxon>Streptophyta</taxon>
        <taxon>Embryophyta</taxon>
        <taxon>Tracheophyta</taxon>
        <taxon>Spermatophyta</taxon>
        <taxon>Magnoliopsida</taxon>
        <taxon>eudicotyledons</taxon>
        <taxon>Gunneridae</taxon>
        <taxon>Pentapetalae</taxon>
        <taxon>rosids</taxon>
        <taxon>fabids</taxon>
        <taxon>Rosales</taxon>
        <taxon>Rhamnaceae</taxon>
        <taxon>Paliureae</taxon>
        <taxon>Ziziphus</taxon>
    </lineage>
</organism>
<evidence type="ECO:0000256" key="5">
    <source>
        <dbReference type="ARBA" id="ARBA00022692"/>
    </source>
</evidence>
<dbReference type="Gene3D" id="3.80.10.10">
    <property type="entry name" value="Ribonuclease Inhibitor"/>
    <property type="match status" value="2"/>
</dbReference>
<evidence type="ECO:0000256" key="11">
    <source>
        <dbReference type="ARBA" id="ARBA00023180"/>
    </source>
</evidence>
<dbReference type="FunFam" id="3.80.10.10:FF:000213">
    <property type="entry name" value="Tyrosine-sulfated glycopeptide receptor 1"/>
    <property type="match status" value="1"/>
</dbReference>
<evidence type="ECO:0000256" key="2">
    <source>
        <dbReference type="ARBA" id="ARBA00009592"/>
    </source>
</evidence>
<proteinExistence type="inferred from homology"/>
<evidence type="ECO:0000313" key="13">
    <source>
        <dbReference type="RefSeq" id="XP_015867154.1"/>
    </source>
</evidence>
<name>A0A6P6FRC8_ZIZJJ</name>
<evidence type="ECO:0000256" key="10">
    <source>
        <dbReference type="ARBA" id="ARBA00023170"/>
    </source>
</evidence>
<evidence type="ECO:0000256" key="1">
    <source>
        <dbReference type="ARBA" id="ARBA00004251"/>
    </source>
</evidence>
<keyword evidence="11" id="KW-0325">Glycoprotein</keyword>
<protein>
    <submittedName>
        <fullName evidence="13">receptor-like protein EIX1</fullName>
    </submittedName>
</protein>
<sequence length="590" mass="66071">MTSIITLDLSWNELQGDLPASLGNLSFLQALDISNNQMEGIVSEAHFANTTRLKSLSILDNPLTLKVGQDWVPPFQLELLDMGSCHLGPKFPMWVRSQKTLSFLVLSNTSLADVLPAWIFNFSSELQYLDLSQNQIHGRIPTLMNMGTQEYSAIDLSQNHFEGPLPLVSSKVYELDLSDNLLSGSICQFLCSSPSEPMNMAALYLANNQLSGKLPNCWSKWKNTQVLNLNNNGFDGGIPSSFGSLIFLRSLHLRSNNLSGILSFSSLQNCINLVTLDLSRNKFEGNIPTWLGTSPAKLRFLIAGFNEFHGHIPEQLCALNSLQILDLSNNNLFGPIPKCFNNFSTMAIEKVEDTEFWYNTTAQDGYYSYVEAALLLLKGEPIEYNKTLALVNIIDLSGNSLSGHIPLEITNLSNLLSLNLSNNLLDGEIPMRIDNMRELESIDFSKNKFSGEIPQSMSSLNFLSYLNLSYNNLSGKIPTGTQLQSFNSSSFVGNKLCGPPLTPNCSTNGEVIVVEKNRKKDDHEMSWFYIGMAVGFIVGFWGFCGSLIFNRTWRHSYFRFLDCIKDQIYVASVLKLRWFRETITSCYNNQ</sequence>
<comment type="subcellular location">
    <subcellularLocation>
        <location evidence="1">Cell membrane</location>
        <topology evidence="1">Single-pass type I membrane protein</topology>
    </subcellularLocation>
</comment>
<dbReference type="RefSeq" id="XP_015867154.1">
    <property type="nucleotide sequence ID" value="XM_016011668.2"/>
</dbReference>
<dbReference type="Pfam" id="PF00560">
    <property type="entry name" value="LRR_1"/>
    <property type="match status" value="10"/>
</dbReference>
<keyword evidence="5 12" id="KW-0812">Transmembrane</keyword>
<keyword evidence="10 13" id="KW-0675">Receptor</keyword>
<keyword evidence="7" id="KW-0677">Repeat</keyword>
<accession>A0A6P6FRC8</accession>
<dbReference type="AlphaFoldDB" id="A0A6P6FRC8"/>
<keyword evidence="4" id="KW-0433">Leucine-rich repeat</keyword>
<reference evidence="13" key="1">
    <citation type="submission" date="2022-04" db="UniProtKB">
        <authorList>
            <consortium name="RefSeq"/>
        </authorList>
    </citation>
    <scope>IDENTIFICATION</scope>
    <source>
        <tissue evidence="13">In vitro plantlets</tissue>
    </source>
</reference>
<dbReference type="InterPro" id="IPR032675">
    <property type="entry name" value="LRR_dom_sf"/>
</dbReference>
<comment type="similarity">
    <text evidence="2">Belongs to the RLP family.</text>
</comment>
<keyword evidence="8 12" id="KW-1133">Transmembrane helix</keyword>
<dbReference type="PANTHER" id="PTHR48063:SF98">
    <property type="entry name" value="LRR RECEPTOR-LIKE SERINE_THREONINE-PROTEIN KINASE FLS2"/>
    <property type="match status" value="1"/>
</dbReference>
<dbReference type="InterPro" id="IPR046956">
    <property type="entry name" value="RLP23-like"/>
</dbReference>
<dbReference type="SUPFAM" id="SSF52058">
    <property type="entry name" value="L domain-like"/>
    <property type="match status" value="2"/>
</dbReference>
<dbReference type="PRINTS" id="PR00019">
    <property type="entry name" value="LEURICHRPT"/>
</dbReference>
<dbReference type="GO" id="GO:0005886">
    <property type="term" value="C:plasma membrane"/>
    <property type="evidence" value="ECO:0007669"/>
    <property type="project" value="UniProtKB-SubCell"/>
</dbReference>